<dbReference type="InterPro" id="IPR053784">
    <property type="entry name" value="Choice_anch_U_dom"/>
</dbReference>
<dbReference type="EMBL" id="JACOFX010000048">
    <property type="protein sequence ID" value="MBC3911618.1"/>
    <property type="molecule type" value="Genomic_DNA"/>
</dbReference>
<dbReference type="InterPro" id="IPR013783">
    <property type="entry name" value="Ig-like_fold"/>
</dbReference>
<keyword evidence="4" id="KW-1185">Reference proteome</keyword>
<evidence type="ECO:0000259" key="2">
    <source>
        <dbReference type="Pfam" id="PF19077"/>
    </source>
</evidence>
<accession>A0ABR6ZIR8</accession>
<feature type="domain" description="DUF4214" evidence="1">
    <location>
        <begin position="827"/>
        <end position="874"/>
    </location>
</feature>
<dbReference type="InterPro" id="IPR044016">
    <property type="entry name" value="Big_13"/>
</dbReference>
<dbReference type="RefSeq" id="WP_186957320.1">
    <property type="nucleotide sequence ID" value="NZ_JACOFX010000048.1"/>
</dbReference>
<evidence type="ECO:0000313" key="3">
    <source>
        <dbReference type="EMBL" id="MBC3911618.1"/>
    </source>
</evidence>
<feature type="domain" description="Bacterial Ig-like" evidence="2">
    <location>
        <begin position="497"/>
        <end position="588"/>
    </location>
</feature>
<dbReference type="Proteomes" id="UP000646911">
    <property type="component" value="Unassembled WGS sequence"/>
</dbReference>
<dbReference type="InterPro" id="IPR038255">
    <property type="entry name" value="PBS_linker_sf"/>
</dbReference>
<organism evidence="3 4">
    <name type="scientific">Undibacterium umbellatum</name>
    <dbReference type="NCBI Taxonomy" id="2762300"/>
    <lineage>
        <taxon>Bacteria</taxon>
        <taxon>Pseudomonadati</taxon>
        <taxon>Pseudomonadota</taxon>
        <taxon>Betaproteobacteria</taxon>
        <taxon>Burkholderiales</taxon>
        <taxon>Oxalobacteraceae</taxon>
        <taxon>Undibacterium</taxon>
    </lineage>
</organism>
<dbReference type="NCBIfam" id="NF041766">
    <property type="entry name" value="choice_anch_U"/>
    <property type="match status" value="1"/>
</dbReference>
<feature type="domain" description="DUF4214" evidence="1">
    <location>
        <begin position="914"/>
        <end position="980"/>
    </location>
</feature>
<name>A0ABR6ZIR8_9BURK</name>
<comment type="caution">
    <text evidence="3">The sequence shown here is derived from an EMBL/GenBank/DDBJ whole genome shotgun (WGS) entry which is preliminary data.</text>
</comment>
<feature type="non-terminal residue" evidence="3">
    <location>
        <position position="1"/>
    </location>
</feature>
<dbReference type="Gene3D" id="2.60.40.10">
    <property type="entry name" value="Immunoglobulins"/>
    <property type="match status" value="1"/>
</dbReference>
<dbReference type="Pfam" id="PF19077">
    <property type="entry name" value="Big_13"/>
    <property type="match status" value="1"/>
</dbReference>
<dbReference type="Gene3D" id="1.10.3130.20">
    <property type="entry name" value="Phycobilisome linker domain"/>
    <property type="match status" value="2"/>
</dbReference>
<protein>
    <submittedName>
        <fullName evidence="3">DUF4214 domain-containing protein</fullName>
    </submittedName>
</protein>
<proteinExistence type="predicted"/>
<reference evidence="3 4" key="1">
    <citation type="submission" date="2020-08" db="EMBL/GenBank/DDBJ databases">
        <title>Novel species isolated from subtropical streams in China.</title>
        <authorList>
            <person name="Lu H."/>
        </authorList>
    </citation>
    <scope>NUCLEOTIDE SEQUENCE [LARGE SCALE GENOMIC DNA]</scope>
    <source>
        <strain evidence="3 4">NL8W</strain>
    </source>
</reference>
<sequence length="1035" mass="106769">EDWNAGADAAVVIADLTGNGVTVTNVVAPTVTSATYNVGTGVLVVTGNNFLSLTGANNDITANRIRFLGQGAINYTLTNTPNIDITSNTSFTMTMSVTDKAQLALKLNKDGNSSTDSTTYNIGMLEDWNTGAATAVVIADLFGNFITVTGNNVAPVIGGVVAGQTVTETTTVSPFTGVTITDPDVGASETIIISLDTAAKGAFTAASLAATGFSTADGGLTYTHAAGTPAAVEAAIRGLVFQPAAGRVAVGGTETTTFTISANDGIASAVLNNTTTVIATGVNAAPTNITLSNAAVQQGSADNTTVGTLTAVDPNPGDTAAFTLVTGNGTNDKDNSKFTISGNSLVAKNPVGMTPGNYSVFVRATDALGAAYEKSFTIAVGDNVAPVATGITRIQPENTSLGTIEYKVSFSEAVTGVNAAAFALATTGTAAGTISSVTQLDPSTYSVRITGLAGDGTLGLNLKGSGTGIVDTSSLPLNGGFTGQLYQVDHTAPTTGIGSVRLSNDDGVSATDFITTISNQTISGSLTAGLLAGETVQVSLDNGANWINTLATAGSTSWNLPNQLLSGSNTLKVRVVDLAGNSGTTQQQAYSIVNYDNNNTGTKPSDNTIPVTDPDADGDGIVQNIEAAVPNWLANGIGNGKGDGNGDGKADQSQKDVGSLLWNNGSLVNTHYATVSVDQSLALGKVTTTASPSNLPSDLQLQYGLISSQVNGVTAGKEINLSLYTDKLGSVNGYWVQDKAGHWSNIASTITEVNGKLKVDFSITDGGLYDSDGKVDGKISFSGGLGFKTSSLPGDKDGDGIPDAIEAKVGTKVDVKDNDVLHRSDLFAMQLYRDVLFREADAAGVQYWQQQIDSGKMSRAQVAASFMESAEFQSGIGGITRLYFGAFDRVPDREGIAYWMQAQKEGMNLSKISSSFVASAEFQKTYGALDNTAFVDRVYQNVLHRGSDAAGKAYWLGQLGNGLSRGDMLAGFTESTEFKASSQSKVSLTLDYIGLLGHAPDQVVFDQLLAQSVTDTVTLIGQFINSPEYLARFMA</sequence>
<evidence type="ECO:0000259" key="1">
    <source>
        <dbReference type="Pfam" id="PF13946"/>
    </source>
</evidence>
<gene>
    <name evidence="3" type="ORF">H8L47_29050</name>
</gene>
<dbReference type="Pfam" id="PF13946">
    <property type="entry name" value="DUF4214"/>
    <property type="match status" value="2"/>
</dbReference>
<dbReference type="InterPro" id="IPR025282">
    <property type="entry name" value="DUF4214"/>
</dbReference>
<evidence type="ECO:0000313" key="4">
    <source>
        <dbReference type="Proteomes" id="UP000646911"/>
    </source>
</evidence>